<feature type="compositionally biased region" description="Basic and acidic residues" evidence="1">
    <location>
        <begin position="16"/>
        <end position="27"/>
    </location>
</feature>
<protein>
    <submittedName>
        <fullName evidence="2">Uncharacterized protein</fullName>
    </submittedName>
</protein>
<feature type="compositionally biased region" description="Polar residues" evidence="1">
    <location>
        <begin position="29"/>
        <end position="40"/>
    </location>
</feature>
<keyword evidence="3" id="KW-1185">Reference proteome</keyword>
<dbReference type="EMBL" id="MU001670">
    <property type="protein sequence ID" value="KAF2462263.1"/>
    <property type="molecule type" value="Genomic_DNA"/>
</dbReference>
<gene>
    <name evidence="2" type="ORF">BDY21DRAFT_389849</name>
</gene>
<proteinExistence type="predicted"/>
<sequence length="250" mass="28235">MSGCRIDRTAAYRWDKVQARRSTEATKTEIPTPQQHSIQAQDAAVGGSSPLQAQSSQGQPFSAPQQTSTSSHTRAPPNSPLFAPPRVYADGAPFWLPREQRTRQTPTEREPSLPELTFPDLTITEREYADEGDEAEERRNAIHSLRRMHTMEWIWGLECAYDYMEADPPWSHESLGMTESERAFGLEREEIEYVIRPEERQEDSRDQEALSMGSAEMAGYYSGELAGINRGVEYHHYEVSTGPREGGLVS</sequence>
<feature type="compositionally biased region" description="Basic and acidic residues" evidence="1">
    <location>
        <begin position="98"/>
        <end position="112"/>
    </location>
</feature>
<name>A0A6A6PFW2_9PEZI</name>
<dbReference type="Proteomes" id="UP000799766">
    <property type="component" value="Unassembled WGS sequence"/>
</dbReference>
<organism evidence="2 3">
    <name type="scientific">Lineolata rhizophorae</name>
    <dbReference type="NCBI Taxonomy" id="578093"/>
    <lineage>
        <taxon>Eukaryota</taxon>
        <taxon>Fungi</taxon>
        <taxon>Dikarya</taxon>
        <taxon>Ascomycota</taxon>
        <taxon>Pezizomycotina</taxon>
        <taxon>Dothideomycetes</taxon>
        <taxon>Dothideomycetes incertae sedis</taxon>
        <taxon>Lineolatales</taxon>
        <taxon>Lineolataceae</taxon>
        <taxon>Lineolata</taxon>
    </lineage>
</organism>
<accession>A0A6A6PFW2</accession>
<evidence type="ECO:0000313" key="3">
    <source>
        <dbReference type="Proteomes" id="UP000799766"/>
    </source>
</evidence>
<evidence type="ECO:0000313" key="2">
    <source>
        <dbReference type="EMBL" id="KAF2462263.1"/>
    </source>
</evidence>
<feature type="region of interest" description="Disordered" evidence="1">
    <location>
        <begin position="95"/>
        <end position="114"/>
    </location>
</feature>
<feature type="compositionally biased region" description="Polar residues" evidence="1">
    <location>
        <begin position="49"/>
        <end position="73"/>
    </location>
</feature>
<evidence type="ECO:0000256" key="1">
    <source>
        <dbReference type="SAM" id="MobiDB-lite"/>
    </source>
</evidence>
<reference evidence="2" key="1">
    <citation type="journal article" date="2020" name="Stud. Mycol.">
        <title>101 Dothideomycetes genomes: a test case for predicting lifestyles and emergence of pathogens.</title>
        <authorList>
            <person name="Haridas S."/>
            <person name="Albert R."/>
            <person name="Binder M."/>
            <person name="Bloem J."/>
            <person name="Labutti K."/>
            <person name="Salamov A."/>
            <person name="Andreopoulos B."/>
            <person name="Baker S."/>
            <person name="Barry K."/>
            <person name="Bills G."/>
            <person name="Bluhm B."/>
            <person name="Cannon C."/>
            <person name="Castanera R."/>
            <person name="Culley D."/>
            <person name="Daum C."/>
            <person name="Ezra D."/>
            <person name="Gonzalez J."/>
            <person name="Henrissat B."/>
            <person name="Kuo A."/>
            <person name="Liang C."/>
            <person name="Lipzen A."/>
            <person name="Lutzoni F."/>
            <person name="Magnuson J."/>
            <person name="Mondo S."/>
            <person name="Nolan M."/>
            <person name="Ohm R."/>
            <person name="Pangilinan J."/>
            <person name="Park H.-J."/>
            <person name="Ramirez L."/>
            <person name="Alfaro M."/>
            <person name="Sun H."/>
            <person name="Tritt A."/>
            <person name="Yoshinaga Y."/>
            <person name="Zwiers L.-H."/>
            <person name="Turgeon B."/>
            <person name="Goodwin S."/>
            <person name="Spatafora J."/>
            <person name="Crous P."/>
            <person name="Grigoriev I."/>
        </authorList>
    </citation>
    <scope>NUCLEOTIDE SEQUENCE</scope>
    <source>
        <strain evidence="2">ATCC 16933</strain>
    </source>
</reference>
<dbReference type="AlphaFoldDB" id="A0A6A6PFW2"/>
<feature type="region of interest" description="Disordered" evidence="1">
    <location>
        <begin position="16"/>
        <end position="86"/>
    </location>
</feature>